<gene>
    <name evidence="1" type="ORF">GMARGA_LOCUS35755</name>
</gene>
<protein>
    <submittedName>
        <fullName evidence="1">37104_t:CDS:1</fullName>
    </submittedName>
</protein>
<dbReference type="Proteomes" id="UP000789901">
    <property type="component" value="Unassembled WGS sequence"/>
</dbReference>
<dbReference type="EMBL" id="CAJVQB010067618">
    <property type="protein sequence ID" value="CAG8842008.1"/>
    <property type="molecule type" value="Genomic_DNA"/>
</dbReference>
<sequence length="78" mass="8931">IITYQWTAGIILKPIECLNIFGHTMIVAFGRFLDNNTFSSKLFILDVSNKDPTPVLLNLFQNIAQIQVIKFQDVIQTF</sequence>
<comment type="caution">
    <text evidence="1">The sequence shown here is derived from an EMBL/GenBank/DDBJ whole genome shotgun (WGS) entry which is preliminary data.</text>
</comment>
<keyword evidence="2" id="KW-1185">Reference proteome</keyword>
<evidence type="ECO:0000313" key="2">
    <source>
        <dbReference type="Proteomes" id="UP000789901"/>
    </source>
</evidence>
<proteinExistence type="predicted"/>
<accession>A0ABN7WVQ6</accession>
<name>A0ABN7WVQ6_GIGMA</name>
<feature type="non-terminal residue" evidence="1">
    <location>
        <position position="1"/>
    </location>
</feature>
<organism evidence="1 2">
    <name type="scientific">Gigaspora margarita</name>
    <dbReference type="NCBI Taxonomy" id="4874"/>
    <lineage>
        <taxon>Eukaryota</taxon>
        <taxon>Fungi</taxon>
        <taxon>Fungi incertae sedis</taxon>
        <taxon>Mucoromycota</taxon>
        <taxon>Glomeromycotina</taxon>
        <taxon>Glomeromycetes</taxon>
        <taxon>Diversisporales</taxon>
        <taxon>Gigasporaceae</taxon>
        <taxon>Gigaspora</taxon>
    </lineage>
</organism>
<evidence type="ECO:0000313" key="1">
    <source>
        <dbReference type="EMBL" id="CAG8842008.1"/>
    </source>
</evidence>
<reference evidence="1 2" key="1">
    <citation type="submission" date="2021-06" db="EMBL/GenBank/DDBJ databases">
        <authorList>
            <person name="Kallberg Y."/>
            <person name="Tangrot J."/>
            <person name="Rosling A."/>
        </authorList>
    </citation>
    <scope>NUCLEOTIDE SEQUENCE [LARGE SCALE GENOMIC DNA]</scope>
    <source>
        <strain evidence="1 2">120-4 pot B 10/14</strain>
    </source>
</reference>